<evidence type="ECO:0000256" key="1">
    <source>
        <dbReference type="ARBA" id="ARBA00023239"/>
    </source>
</evidence>
<dbReference type="GO" id="GO:0016787">
    <property type="term" value="F:hydrolase activity"/>
    <property type="evidence" value="ECO:0007669"/>
    <property type="project" value="UniProtKB-KW"/>
</dbReference>
<evidence type="ECO:0000313" key="3">
    <source>
        <dbReference type="EMBL" id="MDH7637253.1"/>
    </source>
</evidence>
<dbReference type="EMBL" id="JARYGZ010000001">
    <property type="protein sequence ID" value="MDH7637253.1"/>
    <property type="molecule type" value="Genomic_DNA"/>
</dbReference>
<evidence type="ECO:0000259" key="2">
    <source>
        <dbReference type="SMART" id="SM00858"/>
    </source>
</evidence>
<protein>
    <submittedName>
        <fullName evidence="3">UxaA family hydrolase</fullName>
    </submittedName>
</protein>
<keyword evidence="3" id="KW-0378">Hydrolase</keyword>
<name>A0ABT6MW54_9SPHN</name>
<dbReference type="SMART" id="SM00858">
    <property type="entry name" value="SAF"/>
    <property type="match status" value="1"/>
</dbReference>
<dbReference type="Proteomes" id="UP001160625">
    <property type="component" value="Unassembled WGS sequence"/>
</dbReference>
<gene>
    <name evidence="3" type="ORF">QGN17_00790</name>
</gene>
<dbReference type="Gene3D" id="2.30.130.110">
    <property type="match status" value="1"/>
</dbReference>
<comment type="caution">
    <text evidence="3">The sequence shown here is derived from an EMBL/GenBank/DDBJ whole genome shotgun (WGS) entry which is preliminary data.</text>
</comment>
<keyword evidence="1" id="KW-0456">Lyase</keyword>
<dbReference type="InterPro" id="IPR052172">
    <property type="entry name" value="UxaA_altronate/galactarate_dh"/>
</dbReference>
<dbReference type="RefSeq" id="WP_281042612.1">
    <property type="nucleotide sequence ID" value="NZ_JARYGZ010000001.1"/>
</dbReference>
<feature type="domain" description="SAF" evidence="2">
    <location>
        <begin position="11"/>
        <end position="82"/>
    </location>
</feature>
<sequence>MTQLILLHEDDNVLVVVAPIAAGDPLTVAGGTVPAREGITIGHKVARQALRPGDRVIKYGAPIGSMIAAASAGDWVHLHNMRSDYIAAHLRAAPEEPE</sequence>
<reference evidence="3" key="1">
    <citation type="submission" date="2023-04" db="EMBL/GenBank/DDBJ databases">
        <title>Sphingomonas sp. MAHUQ-71 isolated from rice field.</title>
        <authorList>
            <person name="Huq M.A."/>
        </authorList>
    </citation>
    <scope>NUCLEOTIDE SEQUENCE</scope>
    <source>
        <strain evidence="3">MAHUQ-71</strain>
    </source>
</reference>
<dbReference type="InterPro" id="IPR013974">
    <property type="entry name" value="SAF"/>
</dbReference>
<dbReference type="CDD" id="cd11613">
    <property type="entry name" value="SAF_AH_GD"/>
    <property type="match status" value="1"/>
</dbReference>
<dbReference type="InterPro" id="IPR044144">
    <property type="entry name" value="SAF_UxaA/GarD"/>
</dbReference>
<proteinExistence type="predicted"/>
<evidence type="ECO:0000313" key="4">
    <source>
        <dbReference type="Proteomes" id="UP001160625"/>
    </source>
</evidence>
<dbReference type="PANTHER" id="PTHR30536">
    <property type="entry name" value="ALTRONATE/GALACTARATE DEHYDRATASE"/>
    <property type="match status" value="1"/>
</dbReference>
<accession>A0ABT6MW54</accession>
<keyword evidence="4" id="KW-1185">Reference proteome</keyword>
<organism evidence="3 4">
    <name type="scientific">Sphingomonas oryzagri</name>
    <dbReference type="NCBI Taxonomy" id="3042314"/>
    <lineage>
        <taxon>Bacteria</taxon>
        <taxon>Pseudomonadati</taxon>
        <taxon>Pseudomonadota</taxon>
        <taxon>Alphaproteobacteria</taxon>
        <taxon>Sphingomonadales</taxon>
        <taxon>Sphingomonadaceae</taxon>
        <taxon>Sphingomonas</taxon>
    </lineage>
</organism>
<dbReference type="PANTHER" id="PTHR30536:SF5">
    <property type="entry name" value="ALTRONATE DEHYDRATASE"/>
    <property type="match status" value="1"/>
</dbReference>